<dbReference type="WBParaSite" id="maker-uti_cns_0002111-snap-gene-0.1-mRNA-1">
    <property type="protein sequence ID" value="maker-uti_cns_0002111-snap-gene-0.1-mRNA-1"/>
    <property type="gene ID" value="maker-uti_cns_0002111-snap-gene-0.1"/>
</dbReference>
<dbReference type="GO" id="GO:0046975">
    <property type="term" value="F:histone H3K36 methyltransferase activity"/>
    <property type="evidence" value="ECO:0007669"/>
    <property type="project" value="TreeGrafter"/>
</dbReference>
<feature type="compositionally biased region" description="Low complexity" evidence="1">
    <location>
        <begin position="27"/>
        <end position="48"/>
    </location>
</feature>
<protein>
    <submittedName>
        <fullName evidence="5">HTH_48 domain-containing protein</fullName>
    </submittedName>
</protein>
<dbReference type="InterPro" id="IPR052709">
    <property type="entry name" value="Transposase-MT_Hybrid"/>
</dbReference>
<dbReference type="GO" id="GO:0044547">
    <property type="term" value="F:DNA topoisomerase binding"/>
    <property type="evidence" value="ECO:0007669"/>
    <property type="project" value="TreeGrafter"/>
</dbReference>
<evidence type="ECO:0000313" key="4">
    <source>
        <dbReference type="Proteomes" id="UP000095280"/>
    </source>
</evidence>
<dbReference type="GO" id="GO:0015074">
    <property type="term" value="P:DNA integration"/>
    <property type="evidence" value="ECO:0007669"/>
    <property type="project" value="TreeGrafter"/>
</dbReference>
<name>A0A1I8GI84_9PLAT</name>
<accession>A0A1I8GI84</accession>
<sequence>GADRAGTFKWKFGDGTVKEASPPAHQSSTAVGASAANSGANTGAGAAESGRRNPNASLLASRNSGIAASSSSSSGGATGGGDLSDVCSASMSQLVLPVIAQAGATVRLQQQQQQHPSNTSSAGASSIDQLSMALTMVDAAQPRLSGNWLPGWPTTVGGPQRYRLNVDVVASEVSSLAKMLRRSGRRSDVTPAPVLRLTERDRRVAILVQFRLGLSASECLQTLQKALESEAPSQTMVYKWFGRFRSGCLELDDDEREGRPNSSISDTTVASVRKLLDADRRVTIREIEKHVGISDCRPVSNMTTADDRMLRHRANLLWQAAMATCAGLLLLIVLLLLLRWLCRLILARRRRGVDRTLSSILQTDSVLELQQPCATRRWQRARLANSSLATAGDQRLQNWNNAAAPQQPQISHRGSSLNTAKGVIYSGPLSSMDLRWDF</sequence>
<keyword evidence="2" id="KW-1133">Transmembrane helix</keyword>
<dbReference type="GO" id="GO:0044774">
    <property type="term" value="P:mitotic DNA integrity checkpoint signaling"/>
    <property type="evidence" value="ECO:0007669"/>
    <property type="project" value="TreeGrafter"/>
</dbReference>
<dbReference type="GO" id="GO:0006303">
    <property type="term" value="P:double-strand break repair via nonhomologous end joining"/>
    <property type="evidence" value="ECO:0007669"/>
    <property type="project" value="TreeGrafter"/>
</dbReference>
<dbReference type="InterPro" id="IPR041426">
    <property type="entry name" value="Mos1_HTH"/>
</dbReference>
<dbReference type="GO" id="GO:0000793">
    <property type="term" value="C:condensed chromosome"/>
    <property type="evidence" value="ECO:0007669"/>
    <property type="project" value="TreeGrafter"/>
</dbReference>
<evidence type="ECO:0000313" key="5">
    <source>
        <dbReference type="WBParaSite" id="maker-uti_cns_0002111-snap-gene-0.1-mRNA-1"/>
    </source>
</evidence>
<feature type="domain" description="Mos1 transposase HTH" evidence="3">
    <location>
        <begin position="203"/>
        <end position="247"/>
    </location>
</feature>
<evidence type="ECO:0000259" key="3">
    <source>
        <dbReference type="Pfam" id="PF17906"/>
    </source>
</evidence>
<evidence type="ECO:0000256" key="2">
    <source>
        <dbReference type="SAM" id="Phobius"/>
    </source>
</evidence>
<dbReference type="Proteomes" id="UP000095280">
    <property type="component" value="Unplaced"/>
</dbReference>
<dbReference type="GO" id="GO:0005634">
    <property type="term" value="C:nucleus"/>
    <property type="evidence" value="ECO:0007669"/>
    <property type="project" value="TreeGrafter"/>
</dbReference>
<organism evidence="4 5">
    <name type="scientific">Macrostomum lignano</name>
    <dbReference type="NCBI Taxonomy" id="282301"/>
    <lineage>
        <taxon>Eukaryota</taxon>
        <taxon>Metazoa</taxon>
        <taxon>Spiralia</taxon>
        <taxon>Lophotrochozoa</taxon>
        <taxon>Platyhelminthes</taxon>
        <taxon>Rhabditophora</taxon>
        <taxon>Macrostomorpha</taxon>
        <taxon>Macrostomida</taxon>
        <taxon>Macrostomidae</taxon>
        <taxon>Macrostomum</taxon>
    </lineage>
</organism>
<dbReference type="GO" id="GO:0003690">
    <property type="term" value="F:double-stranded DNA binding"/>
    <property type="evidence" value="ECO:0007669"/>
    <property type="project" value="TreeGrafter"/>
</dbReference>
<evidence type="ECO:0000256" key="1">
    <source>
        <dbReference type="SAM" id="MobiDB-lite"/>
    </source>
</evidence>
<dbReference type="PANTHER" id="PTHR46060:SF2">
    <property type="entry name" value="HISTONE-LYSINE N-METHYLTRANSFERASE SETMAR"/>
    <property type="match status" value="1"/>
</dbReference>
<dbReference type="GO" id="GO:0035861">
    <property type="term" value="C:site of double-strand break"/>
    <property type="evidence" value="ECO:0007669"/>
    <property type="project" value="TreeGrafter"/>
</dbReference>
<proteinExistence type="predicted"/>
<dbReference type="AlphaFoldDB" id="A0A1I8GI84"/>
<reference evidence="5" key="1">
    <citation type="submission" date="2016-11" db="UniProtKB">
        <authorList>
            <consortium name="WormBaseParasite"/>
        </authorList>
    </citation>
    <scope>IDENTIFICATION</scope>
</reference>
<dbReference type="GO" id="GO:0000014">
    <property type="term" value="F:single-stranded DNA endodeoxyribonuclease activity"/>
    <property type="evidence" value="ECO:0007669"/>
    <property type="project" value="TreeGrafter"/>
</dbReference>
<dbReference type="GO" id="GO:0000729">
    <property type="term" value="P:DNA double-strand break processing"/>
    <property type="evidence" value="ECO:0007669"/>
    <property type="project" value="TreeGrafter"/>
</dbReference>
<keyword evidence="4" id="KW-1185">Reference proteome</keyword>
<feature type="region of interest" description="Disordered" evidence="1">
    <location>
        <begin position="1"/>
        <end position="57"/>
    </location>
</feature>
<keyword evidence="2" id="KW-0472">Membrane</keyword>
<dbReference type="Pfam" id="PF17906">
    <property type="entry name" value="HTH_48"/>
    <property type="match status" value="1"/>
</dbReference>
<dbReference type="Gene3D" id="1.10.10.1450">
    <property type="match status" value="1"/>
</dbReference>
<feature type="transmembrane region" description="Helical" evidence="2">
    <location>
        <begin position="316"/>
        <end position="341"/>
    </location>
</feature>
<dbReference type="GO" id="GO:0042800">
    <property type="term" value="F:histone H3K4 methyltransferase activity"/>
    <property type="evidence" value="ECO:0007669"/>
    <property type="project" value="TreeGrafter"/>
</dbReference>
<keyword evidence="2" id="KW-0812">Transmembrane</keyword>
<dbReference type="PANTHER" id="PTHR46060">
    <property type="entry name" value="MARINER MOS1 TRANSPOSASE-LIKE PROTEIN"/>
    <property type="match status" value="1"/>
</dbReference>
<dbReference type="GO" id="GO:0031297">
    <property type="term" value="P:replication fork processing"/>
    <property type="evidence" value="ECO:0007669"/>
    <property type="project" value="TreeGrafter"/>
</dbReference>
<dbReference type="GO" id="GO:0003697">
    <property type="term" value="F:single-stranded DNA binding"/>
    <property type="evidence" value="ECO:0007669"/>
    <property type="project" value="TreeGrafter"/>
</dbReference>